<evidence type="ECO:0000313" key="1">
    <source>
        <dbReference type="EMBL" id="JAD56492.1"/>
    </source>
</evidence>
<sequence>MVCSQFIYRENRERTLTTLVTDLTRSPLRFHL</sequence>
<accession>A0A0A9BB14</accession>
<reference evidence="1" key="1">
    <citation type="submission" date="2014-09" db="EMBL/GenBank/DDBJ databases">
        <authorList>
            <person name="Magalhaes I.L.F."/>
            <person name="Oliveira U."/>
            <person name="Santos F.R."/>
            <person name="Vidigal T.H.D.A."/>
            <person name="Brescovit A.D."/>
            <person name="Santos A.J."/>
        </authorList>
    </citation>
    <scope>NUCLEOTIDE SEQUENCE</scope>
    <source>
        <tissue evidence="1">Shoot tissue taken approximately 20 cm above the soil surface</tissue>
    </source>
</reference>
<reference evidence="1" key="2">
    <citation type="journal article" date="2015" name="Data Brief">
        <title>Shoot transcriptome of the giant reed, Arundo donax.</title>
        <authorList>
            <person name="Barrero R.A."/>
            <person name="Guerrero F.D."/>
            <person name="Moolhuijzen P."/>
            <person name="Goolsby J.A."/>
            <person name="Tidwell J."/>
            <person name="Bellgard S.E."/>
            <person name="Bellgard M.I."/>
        </authorList>
    </citation>
    <scope>NUCLEOTIDE SEQUENCE</scope>
    <source>
        <tissue evidence="1">Shoot tissue taken approximately 20 cm above the soil surface</tissue>
    </source>
</reference>
<proteinExistence type="predicted"/>
<dbReference type="EMBL" id="GBRH01241403">
    <property type="protein sequence ID" value="JAD56492.1"/>
    <property type="molecule type" value="Transcribed_RNA"/>
</dbReference>
<dbReference type="AlphaFoldDB" id="A0A0A9BB14"/>
<organism evidence="1">
    <name type="scientific">Arundo donax</name>
    <name type="common">Giant reed</name>
    <name type="synonym">Donax arundinaceus</name>
    <dbReference type="NCBI Taxonomy" id="35708"/>
    <lineage>
        <taxon>Eukaryota</taxon>
        <taxon>Viridiplantae</taxon>
        <taxon>Streptophyta</taxon>
        <taxon>Embryophyta</taxon>
        <taxon>Tracheophyta</taxon>
        <taxon>Spermatophyta</taxon>
        <taxon>Magnoliopsida</taxon>
        <taxon>Liliopsida</taxon>
        <taxon>Poales</taxon>
        <taxon>Poaceae</taxon>
        <taxon>PACMAD clade</taxon>
        <taxon>Arundinoideae</taxon>
        <taxon>Arundineae</taxon>
        <taxon>Arundo</taxon>
    </lineage>
</organism>
<protein>
    <submittedName>
        <fullName evidence="1">Uncharacterized protein</fullName>
    </submittedName>
</protein>
<name>A0A0A9BB14_ARUDO</name>